<dbReference type="Pfam" id="PF00941">
    <property type="entry name" value="FAD_binding_5"/>
    <property type="match status" value="1"/>
</dbReference>
<evidence type="ECO:0000256" key="3">
    <source>
        <dbReference type="ARBA" id="ARBA00023002"/>
    </source>
</evidence>
<gene>
    <name evidence="5" type="ORF">IEZ26_06490</name>
</gene>
<dbReference type="Gene3D" id="3.30.43.10">
    <property type="entry name" value="Uridine Diphospho-n-acetylenolpyruvylglucosamine Reductase, domain 2"/>
    <property type="match status" value="1"/>
</dbReference>
<dbReference type="EMBL" id="JACXYZ010000001">
    <property type="protein sequence ID" value="MBD3924263.1"/>
    <property type="molecule type" value="Genomic_DNA"/>
</dbReference>
<dbReference type="PANTHER" id="PTHR42659">
    <property type="entry name" value="XANTHINE DEHYDROGENASE SUBUNIT C-RELATED"/>
    <property type="match status" value="1"/>
</dbReference>
<dbReference type="PROSITE" id="PS51387">
    <property type="entry name" value="FAD_PCMH"/>
    <property type="match status" value="1"/>
</dbReference>
<keyword evidence="3" id="KW-0560">Oxidoreductase</keyword>
<dbReference type="SUPFAM" id="SSF55447">
    <property type="entry name" value="CO dehydrogenase flavoprotein C-terminal domain-like"/>
    <property type="match status" value="1"/>
</dbReference>
<reference evidence="5 6" key="1">
    <citation type="submission" date="2020-09" db="EMBL/GenBank/DDBJ databases">
        <title>novel species in genus Nocardioides.</title>
        <authorList>
            <person name="Zhang G."/>
        </authorList>
    </citation>
    <scope>NUCLEOTIDE SEQUENCE [LARGE SCALE GENOMIC DNA]</scope>
    <source>
        <strain evidence="5 6">KCTC 39551</strain>
    </source>
</reference>
<comment type="caution">
    <text evidence="5">The sequence shown here is derived from an EMBL/GenBank/DDBJ whole genome shotgun (WGS) entry which is preliminary data.</text>
</comment>
<evidence type="ECO:0000313" key="6">
    <source>
        <dbReference type="Proteomes" id="UP000618818"/>
    </source>
</evidence>
<dbReference type="InterPro" id="IPR016167">
    <property type="entry name" value="FAD-bd_PCMH_sub1"/>
</dbReference>
<dbReference type="InterPro" id="IPR016169">
    <property type="entry name" value="FAD-bd_PCMH_sub2"/>
</dbReference>
<dbReference type="Pfam" id="PF03450">
    <property type="entry name" value="CO_deh_flav_C"/>
    <property type="match status" value="1"/>
</dbReference>
<feature type="domain" description="FAD-binding PCMH-type" evidence="4">
    <location>
        <begin position="1"/>
        <end position="169"/>
    </location>
</feature>
<dbReference type="SUPFAM" id="SSF56176">
    <property type="entry name" value="FAD-binding/transporter-associated domain-like"/>
    <property type="match status" value="1"/>
</dbReference>
<dbReference type="InterPro" id="IPR051312">
    <property type="entry name" value="Diverse_Substr_Oxidored"/>
</dbReference>
<evidence type="ECO:0000259" key="4">
    <source>
        <dbReference type="PROSITE" id="PS51387"/>
    </source>
</evidence>
<dbReference type="Gene3D" id="3.30.465.10">
    <property type="match status" value="1"/>
</dbReference>
<dbReference type="RefSeq" id="WP_191194050.1">
    <property type="nucleotide sequence ID" value="NZ_JACXYZ010000001.1"/>
</dbReference>
<dbReference type="PANTHER" id="PTHR42659:SF2">
    <property type="entry name" value="XANTHINE DEHYDROGENASE SUBUNIT C-RELATED"/>
    <property type="match status" value="1"/>
</dbReference>
<dbReference type="InterPro" id="IPR036683">
    <property type="entry name" value="CO_DH_flav_C_dom_sf"/>
</dbReference>
<keyword evidence="6" id="KW-1185">Reference proteome</keyword>
<dbReference type="InterPro" id="IPR002346">
    <property type="entry name" value="Mopterin_DH_FAD-bd"/>
</dbReference>
<keyword evidence="1" id="KW-0285">Flavoprotein</keyword>
<evidence type="ECO:0000256" key="2">
    <source>
        <dbReference type="ARBA" id="ARBA00022827"/>
    </source>
</evidence>
<dbReference type="SMART" id="SM01092">
    <property type="entry name" value="CO_deh_flav_C"/>
    <property type="match status" value="1"/>
</dbReference>
<proteinExistence type="predicted"/>
<protein>
    <submittedName>
        <fullName evidence="5">FAD binding domain-containing protein</fullName>
    </submittedName>
</protein>
<dbReference type="InterPro" id="IPR016166">
    <property type="entry name" value="FAD-bd_PCMH"/>
</dbReference>
<dbReference type="Gene3D" id="3.30.390.50">
    <property type="entry name" value="CO dehydrogenase flavoprotein, C-terminal domain"/>
    <property type="match status" value="1"/>
</dbReference>
<evidence type="ECO:0000256" key="1">
    <source>
        <dbReference type="ARBA" id="ARBA00022630"/>
    </source>
</evidence>
<dbReference type="InterPro" id="IPR005107">
    <property type="entry name" value="CO_DH_flav_C"/>
</dbReference>
<dbReference type="InterPro" id="IPR036318">
    <property type="entry name" value="FAD-bd_PCMH-like_sf"/>
</dbReference>
<accession>A0ABR8N7Z3</accession>
<name>A0ABR8N7Z3_9ACTN</name>
<sequence length="288" mass="29223">MKFVRPASVEEAVQVLASAPGRARVLAGGTDLVTLLADRGADVVVDVKRIPGLGDLVADHGGVTIGATVTMRDLEPLAGHRRLAAVVDGARVVGAPQTRRRATAVGNVCRASPAGDTLPALLTLSATATVVGTGGMRAIGLSEFFRSPGVTALADSELVTSLNIPAAGGAAAYQRLTYRTSLDLAVVGVAVAVEVADGIIVDARVGLGGVGPTPLLAHQTADVLVGTDTEDPDALADVLVEAGRVAAHECTPRDDVRGTAAYRTRAVSVLVGRVARTALARTDTHDVA</sequence>
<dbReference type="Proteomes" id="UP000618818">
    <property type="component" value="Unassembled WGS sequence"/>
</dbReference>
<organism evidence="5 6">
    <name type="scientific">Nocardioides cavernae</name>
    <dbReference type="NCBI Taxonomy" id="1921566"/>
    <lineage>
        <taxon>Bacteria</taxon>
        <taxon>Bacillati</taxon>
        <taxon>Actinomycetota</taxon>
        <taxon>Actinomycetes</taxon>
        <taxon>Propionibacteriales</taxon>
        <taxon>Nocardioidaceae</taxon>
        <taxon>Nocardioides</taxon>
    </lineage>
</organism>
<evidence type="ECO:0000313" key="5">
    <source>
        <dbReference type="EMBL" id="MBD3924263.1"/>
    </source>
</evidence>
<keyword evidence="2" id="KW-0274">FAD</keyword>